<comment type="catalytic activity">
    <reaction evidence="1">
        <text>Thiol-dependent hydrolysis of ester, thioester, amide, peptide and isopeptide bonds formed by the C-terminal Gly of ubiquitin (a 76-residue protein attached to proteins as an intracellular targeting signal).</text>
        <dbReference type="EC" id="3.4.19.12"/>
    </reaction>
</comment>
<evidence type="ECO:0000256" key="4">
    <source>
        <dbReference type="ARBA" id="ARBA00022786"/>
    </source>
</evidence>
<dbReference type="PROSITE" id="PS50235">
    <property type="entry name" value="USP_3"/>
    <property type="match status" value="1"/>
</dbReference>
<dbReference type="InterPro" id="IPR001394">
    <property type="entry name" value="Peptidase_C19_UCH"/>
</dbReference>
<keyword evidence="6" id="KW-0788">Thiol protease</keyword>
<dbReference type="EC" id="3.4.19.12" evidence="2"/>
<dbReference type="GO" id="GO:0005634">
    <property type="term" value="C:nucleus"/>
    <property type="evidence" value="ECO:0007669"/>
    <property type="project" value="TreeGrafter"/>
</dbReference>
<dbReference type="GO" id="GO:0004843">
    <property type="term" value="F:cysteine-type deubiquitinase activity"/>
    <property type="evidence" value="ECO:0007669"/>
    <property type="project" value="UniProtKB-EC"/>
</dbReference>
<dbReference type="Pfam" id="PF00443">
    <property type="entry name" value="UCH"/>
    <property type="match status" value="1"/>
</dbReference>
<evidence type="ECO:0000256" key="6">
    <source>
        <dbReference type="ARBA" id="ARBA00022807"/>
    </source>
</evidence>
<dbReference type="InterPro" id="IPR038765">
    <property type="entry name" value="Papain-like_cys_pep_sf"/>
</dbReference>
<dbReference type="EMBL" id="JAABOJ010000002">
    <property type="protein sequence ID" value="KAF3290014.1"/>
    <property type="molecule type" value="Genomic_DNA"/>
</dbReference>
<evidence type="ECO:0000256" key="1">
    <source>
        <dbReference type="ARBA" id="ARBA00000707"/>
    </source>
</evidence>
<comment type="caution">
    <text evidence="8">The sequence shown here is derived from an EMBL/GenBank/DDBJ whole genome shotgun (WGS) entry which is preliminary data.</text>
</comment>
<protein>
    <recommendedName>
        <fullName evidence="2">ubiquitinyl hydrolase 1</fullName>
        <ecNumber evidence="2">3.4.19.12</ecNumber>
    </recommendedName>
</protein>
<keyword evidence="5" id="KW-0378">Hydrolase</keyword>
<proteinExistence type="predicted"/>
<feature type="domain" description="USP" evidence="7">
    <location>
        <begin position="142"/>
        <end position="435"/>
    </location>
</feature>
<dbReference type="InterPro" id="IPR050164">
    <property type="entry name" value="Peptidase_C19"/>
</dbReference>
<evidence type="ECO:0000313" key="9">
    <source>
        <dbReference type="Proteomes" id="UP000474640"/>
    </source>
</evidence>
<evidence type="ECO:0000313" key="8">
    <source>
        <dbReference type="EMBL" id="KAF3290014.1"/>
    </source>
</evidence>
<dbReference type="GO" id="GO:0016579">
    <property type="term" value="P:protein deubiquitination"/>
    <property type="evidence" value="ECO:0007669"/>
    <property type="project" value="InterPro"/>
</dbReference>
<dbReference type="Proteomes" id="UP000474640">
    <property type="component" value="Unassembled WGS sequence"/>
</dbReference>
<evidence type="ECO:0000256" key="5">
    <source>
        <dbReference type="ARBA" id="ARBA00022801"/>
    </source>
</evidence>
<dbReference type="GO" id="GO:0005829">
    <property type="term" value="C:cytosol"/>
    <property type="evidence" value="ECO:0007669"/>
    <property type="project" value="TreeGrafter"/>
</dbReference>
<evidence type="ECO:0000256" key="3">
    <source>
        <dbReference type="ARBA" id="ARBA00022670"/>
    </source>
</evidence>
<sequence length="435" mass="47551">MSLKVLLSQPIVFVPETTTRTTHASGRVSVVPESVSTLISAIPVSRSSAIALSSPQGGTAASAVKASGLSSSLAPSTSAFLPKSTGGERWYGAQSSVSKKRGYEAIALPRPQDGSPSVKRRKVSSDAEVAIRTFPVPMARARGLRNSSGVHCYRNASLQALGHVPAFRDKIRRHFCRKADCPACALRGAFCDHFSRSGSKLPAHEPKELKTIGRSVGLERKRPLQQEDCQEYISLLLSRLADESEPGCALERAFEKIFGASKVSETECVNCGHVSASPLSIDKLSMLSLFHLRRGRSTSLEELLEEFTKEEHIEDYRCEACRSLGCNRSEKFVTPPRVAIFCLKRFSPTGGKDNRAVSFPERLSWRDYTNGEYGASELTAVICHVSASLSSGHYVCYLKTDGGDWLEYNDSKVTKCRDPPTSEKKGAYVLMYSKL</sequence>
<dbReference type="PANTHER" id="PTHR24006">
    <property type="entry name" value="UBIQUITIN CARBOXYL-TERMINAL HYDROLASE"/>
    <property type="match status" value="1"/>
</dbReference>
<keyword evidence="4" id="KW-0833">Ubl conjugation pathway</keyword>
<accession>A0A7C8RPM5</accession>
<evidence type="ECO:0000259" key="7">
    <source>
        <dbReference type="PROSITE" id="PS50235"/>
    </source>
</evidence>
<keyword evidence="3" id="KW-0645">Protease</keyword>
<dbReference type="OrthoDB" id="289038at2759"/>
<dbReference type="AlphaFoldDB" id="A0A7C8RPM5"/>
<dbReference type="InterPro" id="IPR028889">
    <property type="entry name" value="USP"/>
</dbReference>
<dbReference type="Gene3D" id="3.90.70.10">
    <property type="entry name" value="Cysteine proteinases"/>
    <property type="match status" value="1"/>
</dbReference>
<reference evidence="8 9" key="1">
    <citation type="submission" date="2020-01" db="EMBL/GenBank/DDBJ databases">
        <authorList>
            <person name="Palmer J.M."/>
        </authorList>
    </citation>
    <scope>NUCLEOTIDE SEQUENCE [LARGE SCALE GENOMIC DNA]</scope>
    <source>
        <strain evidence="8 9">TWF970</strain>
    </source>
</reference>
<dbReference type="SUPFAM" id="SSF54001">
    <property type="entry name" value="Cysteine proteinases"/>
    <property type="match status" value="1"/>
</dbReference>
<name>A0A7C8RPM5_ORBOL</name>
<dbReference type="GO" id="GO:0006508">
    <property type="term" value="P:proteolysis"/>
    <property type="evidence" value="ECO:0007669"/>
    <property type="project" value="UniProtKB-KW"/>
</dbReference>
<dbReference type="PANTHER" id="PTHR24006:SF687">
    <property type="entry name" value="UBIQUITIN CARBOXYL-TERMINAL HYDROLASE 10"/>
    <property type="match status" value="1"/>
</dbReference>
<organism evidence="8 9">
    <name type="scientific">Orbilia oligospora</name>
    <name type="common">Nematode-trapping fungus</name>
    <name type="synonym">Arthrobotrys oligospora</name>
    <dbReference type="NCBI Taxonomy" id="2813651"/>
    <lineage>
        <taxon>Eukaryota</taxon>
        <taxon>Fungi</taxon>
        <taxon>Dikarya</taxon>
        <taxon>Ascomycota</taxon>
        <taxon>Pezizomycotina</taxon>
        <taxon>Orbiliomycetes</taxon>
        <taxon>Orbiliales</taxon>
        <taxon>Orbiliaceae</taxon>
        <taxon>Orbilia</taxon>
    </lineage>
</organism>
<gene>
    <name evidence="8" type="ORF">TWF970_003745</name>
</gene>
<evidence type="ECO:0000256" key="2">
    <source>
        <dbReference type="ARBA" id="ARBA00012759"/>
    </source>
</evidence>
<dbReference type="CDD" id="cd02257">
    <property type="entry name" value="Peptidase_C19"/>
    <property type="match status" value="1"/>
</dbReference>